<keyword evidence="1" id="KW-1133">Transmembrane helix</keyword>
<protein>
    <submittedName>
        <fullName evidence="2">MFS transporter</fullName>
    </submittedName>
</protein>
<keyword evidence="1" id="KW-0812">Transmembrane</keyword>
<organism evidence="2 3">
    <name type="scientific">Coraliomargarita sinensis</name>
    <dbReference type="NCBI Taxonomy" id="2174842"/>
    <lineage>
        <taxon>Bacteria</taxon>
        <taxon>Pseudomonadati</taxon>
        <taxon>Verrucomicrobiota</taxon>
        <taxon>Opitutia</taxon>
        <taxon>Puniceicoccales</taxon>
        <taxon>Coraliomargaritaceae</taxon>
        <taxon>Coraliomargarita</taxon>
    </lineage>
</organism>
<dbReference type="AlphaFoldDB" id="A0A317ZJA8"/>
<dbReference type="OrthoDB" id="188353at2"/>
<dbReference type="EMBL" id="QHJQ01000009">
    <property type="protein sequence ID" value="PXA03421.1"/>
    <property type="molecule type" value="Genomic_DNA"/>
</dbReference>
<dbReference type="RefSeq" id="WP_110131709.1">
    <property type="nucleotide sequence ID" value="NZ_QHJQ01000009.1"/>
</dbReference>
<accession>A0A317ZJA8</accession>
<dbReference type="InParanoid" id="A0A317ZJA8"/>
<reference evidence="2 3" key="1">
    <citation type="submission" date="2018-05" db="EMBL/GenBank/DDBJ databases">
        <title>Coraliomargarita sinensis sp. nov., isolated from a marine solar saltern.</title>
        <authorList>
            <person name="Zhou L.Y."/>
        </authorList>
    </citation>
    <scope>NUCLEOTIDE SEQUENCE [LARGE SCALE GENOMIC DNA]</scope>
    <source>
        <strain evidence="2 3">WN38</strain>
    </source>
</reference>
<sequence length="256" mass="28669">MPEQQPSKQQNSEPVKKENTFLNLGFNLVLPILLLNKGKEWFGGQLEPYFENVAVGVLLIALAFPVVYFVYDYFKRKKYNIFSIIGLISVLLTGGIGILNIPTEWFAVKEAAIPLILGLAVMISLKTPYPLVRTLLFNPEIMHVDRVHEALREHDAEAEFEKLLTFCTWLLAGSFLLSAVLNFILARWIVVSPSGTDAFNAEVSKMMAWSWPIIAVPSMAIMIVALYKLLGGIKRMTGLELEQVLQGAEAKEVKKS</sequence>
<keyword evidence="3" id="KW-1185">Reference proteome</keyword>
<evidence type="ECO:0000256" key="1">
    <source>
        <dbReference type="SAM" id="Phobius"/>
    </source>
</evidence>
<evidence type="ECO:0000313" key="2">
    <source>
        <dbReference type="EMBL" id="PXA03421.1"/>
    </source>
</evidence>
<evidence type="ECO:0000313" key="3">
    <source>
        <dbReference type="Proteomes" id="UP000247099"/>
    </source>
</evidence>
<gene>
    <name evidence="2" type="ORF">DDZ13_12060</name>
</gene>
<feature type="transmembrane region" description="Helical" evidence="1">
    <location>
        <begin position="111"/>
        <end position="132"/>
    </location>
</feature>
<feature type="transmembrane region" description="Helical" evidence="1">
    <location>
        <begin position="53"/>
        <end position="74"/>
    </location>
</feature>
<feature type="transmembrane region" description="Helical" evidence="1">
    <location>
        <begin position="81"/>
        <end position="99"/>
    </location>
</feature>
<feature type="transmembrane region" description="Helical" evidence="1">
    <location>
        <begin position="163"/>
        <end position="189"/>
    </location>
</feature>
<proteinExistence type="predicted"/>
<comment type="caution">
    <text evidence="2">The sequence shown here is derived from an EMBL/GenBank/DDBJ whole genome shotgun (WGS) entry which is preliminary data.</text>
</comment>
<name>A0A317ZJA8_9BACT</name>
<dbReference type="Proteomes" id="UP000247099">
    <property type="component" value="Unassembled WGS sequence"/>
</dbReference>
<feature type="transmembrane region" description="Helical" evidence="1">
    <location>
        <begin position="21"/>
        <end position="38"/>
    </location>
</feature>
<feature type="transmembrane region" description="Helical" evidence="1">
    <location>
        <begin position="209"/>
        <end position="230"/>
    </location>
</feature>
<dbReference type="NCBIfam" id="NF041646">
    <property type="entry name" value="VC0807_fam"/>
    <property type="match status" value="1"/>
</dbReference>
<keyword evidence="1" id="KW-0472">Membrane</keyword>